<evidence type="ECO:0000313" key="9">
    <source>
        <dbReference type="Proteomes" id="UP000318733"/>
    </source>
</evidence>
<dbReference type="InterPro" id="IPR039425">
    <property type="entry name" value="RNA_pol_sigma-70-like"/>
</dbReference>
<evidence type="ECO:0000256" key="5">
    <source>
        <dbReference type="ARBA" id="ARBA00023163"/>
    </source>
</evidence>
<evidence type="ECO:0000259" key="7">
    <source>
        <dbReference type="Pfam" id="PF08281"/>
    </source>
</evidence>
<feature type="domain" description="RNA polymerase sigma-70 region 2" evidence="6">
    <location>
        <begin position="15"/>
        <end position="81"/>
    </location>
</feature>
<gene>
    <name evidence="8" type="ORF">FO440_12150</name>
</gene>
<dbReference type="EMBL" id="VLPK01000002">
    <property type="protein sequence ID" value="TSJ41102.1"/>
    <property type="molecule type" value="Genomic_DNA"/>
</dbReference>
<dbReference type="CDD" id="cd06171">
    <property type="entry name" value="Sigma70_r4"/>
    <property type="match status" value="1"/>
</dbReference>
<comment type="caution">
    <text evidence="8">The sequence shown here is derived from an EMBL/GenBank/DDBJ whole genome shotgun (WGS) entry which is preliminary data.</text>
</comment>
<evidence type="ECO:0000256" key="1">
    <source>
        <dbReference type="ARBA" id="ARBA00010641"/>
    </source>
</evidence>
<proteinExistence type="inferred from homology"/>
<evidence type="ECO:0000256" key="2">
    <source>
        <dbReference type="ARBA" id="ARBA00023015"/>
    </source>
</evidence>
<comment type="similarity">
    <text evidence="1">Belongs to the sigma-70 factor family. ECF subfamily.</text>
</comment>
<evidence type="ECO:0000256" key="4">
    <source>
        <dbReference type="ARBA" id="ARBA00023125"/>
    </source>
</evidence>
<dbReference type="GO" id="GO:0003677">
    <property type="term" value="F:DNA binding"/>
    <property type="evidence" value="ECO:0007669"/>
    <property type="project" value="UniProtKB-KW"/>
</dbReference>
<dbReference type="InterPro" id="IPR007627">
    <property type="entry name" value="RNA_pol_sigma70_r2"/>
</dbReference>
<evidence type="ECO:0000313" key="8">
    <source>
        <dbReference type="EMBL" id="TSJ41102.1"/>
    </source>
</evidence>
<dbReference type="OrthoDB" id="9798255at2"/>
<dbReference type="InterPro" id="IPR036388">
    <property type="entry name" value="WH-like_DNA-bd_sf"/>
</dbReference>
<dbReference type="GO" id="GO:0016987">
    <property type="term" value="F:sigma factor activity"/>
    <property type="evidence" value="ECO:0007669"/>
    <property type="project" value="UniProtKB-KW"/>
</dbReference>
<evidence type="ECO:0000259" key="6">
    <source>
        <dbReference type="Pfam" id="PF04542"/>
    </source>
</evidence>
<dbReference type="AlphaFoldDB" id="A0A556MMQ9"/>
<accession>A0A556MMQ9</accession>
<dbReference type="Gene3D" id="1.10.10.10">
    <property type="entry name" value="Winged helix-like DNA-binding domain superfamily/Winged helix DNA-binding domain"/>
    <property type="match status" value="1"/>
</dbReference>
<keyword evidence="2" id="KW-0805">Transcription regulation</keyword>
<dbReference type="GO" id="GO:0006352">
    <property type="term" value="P:DNA-templated transcription initiation"/>
    <property type="evidence" value="ECO:0007669"/>
    <property type="project" value="InterPro"/>
</dbReference>
<keyword evidence="3" id="KW-0731">Sigma factor</keyword>
<dbReference type="SUPFAM" id="SSF88659">
    <property type="entry name" value="Sigma3 and sigma4 domains of RNA polymerase sigma factors"/>
    <property type="match status" value="1"/>
</dbReference>
<sequence>MLQVKTGDLDRMSLLFERHNRALFGFLFHMTHRREASEDMVQNVFYRMLKYRHTFSADSNFTGWMYHIARNVLKDQVKKQGIANKYDHIDDHEESIPGGISADEHLVKKQSHYELYEAMRKLSDSDREILTLSRFQELKYTEIGEIMGITAGAAKVRVHRAVQELKQIYLKKELKTGTQ</sequence>
<dbReference type="NCBIfam" id="TIGR02937">
    <property type="entry name" value="sigma70-ECF"/>
    <property type="match status" value="1"/>
</dbReference>
<dbReference type="PANTHER" id="PTHR43133">
    <property type="entry name" value="RNA POLYMERASE ECF-TYPE SIGMA FACTO"/>
    <property type="match status" value="1"/>
</dbReference>
<evidence type="ECO:0000256" key="3">
    <source>
        <dbReference type="ARBA" id="ARBA00023082"/>
    </source>
</evidence>
<organism evidence="8 9">
    <name type="scientific">Mucilaginibacter corticis</name>
    <dbReference type="NCBI Taxonomy" id="2597670"/>
    <lineage>
        <taxon>Bacteria</taxon>
        <taxon>Pseudomonadati</taxon>
        <taxon>Bacteroidota</taxon>
        <taxon>Sphingobacteriia</taxon>
        <taxon>Sphingobacteriales</taxon>
        <taxon>Sphingobacteriaceae</taxon>
        <taxon>Mucilaginibacter</taxon>
    </lineage>
</organism>
<keyword evidence="4" id="KW-0238">DNA-binding</keyword>
<dbReference type="InterPro" id="IPR014284">
    <property type="entry name" value="RNA_pol_sigma-70_dom"/>
</dbReference>
<dbReference type="SUPFAM" id="SSF88946">
    <property type="entry name" value="Sigma2 domain of RNA polymerase sigma factors"/>
    <property type="match status" value="1"/>
</dbReference>
<reference evidence="8 9" key="1">
    <citation type="submission" date="2019-07" db="EMBL/GenBank/DDBJ databases">
        <authorList>
            <person name="Huq M.A."/>
        </authorList>
    </citation>
    <scope>NUCLEOTIDE SEQUENCE [LARGE SCALE GENOMIC DNA]</scope>
    <source>
        <strain evidence="8 9">MAH-19</strain>
    </source>
</reference>
<dbReference type="InterPro" id="IPR013249">
    <property type="entry name" value="RNA_pol_sigma70_r4_t2"/>
</dbReference>
<dbReference type="PANTHER" id="PTHR43133:SF8">
    <property type="entry name" value="RNA POLYMERASE SIGMA FACTOR HI_1459-RELATED"/>
    <property type="match status" value="1"/>
</dbReference>
<feature type="domain" description="RNA polymerase sigma factor 70 region 4 type 2" evidence="7">
    <location>
        <begin position="114"/>
        <end position="165"/>
    </location>
</feature>
<protein>
    <submittedName>
        <fullName evidence="8">Sigma-70 family RNA polymerase sigma factor</fullName>
    </submittedName>
</protein>
<dbReference type="Gene3D" id="1.10.1740.10">
    <property type="match status" value="1"/>
</dbReference>
<dbReference type="Pfam" id="PF04542">
    <property type="entry name" value="Sigma70_r2"/>
    <property type="match status" value="1"/>
</dbReference>
<keyword evidence="5" id="KW-0804">Transcription</keyword>
<dbReference type="InterPro" id="IPR013324">
    <property type="entry name" value="RNA_pol_sigma_r3/r4-like"/>
</dbReference>
<keyword evidence="9" id="KW-1185">Reference proteome</keyword>
<dbReference type="InterPro" id="IPR013325">
    <property type="entry name" value="RNA_pol_sigma_r2"/>
</dbReference>
<dbReference type="Proteomes" id="UP000318733">
    <property type="component" value="Unassembled WGS sequence"/>
</dbReference>
<name>A0A556MMQ9_9SPHI</name>
<dbReference type="Pfam" id="PF08281">
    <property type="entry name" value="Sigma70_r4_2"/>
    <property type="match status" value="1"/>
</dbReference>